<reference evidence="3 4" key="1">
    <citation type="submission" date="2017-02" db="EMBL/GenBank/DDBJ databases">
        <authorList>
            <person name="Peterson S.W."/>
        </authorList>
    </citation>
    <scope>NUCLEOTIDE SEQUENCE [LARGE SCALE GENOMIC DNA]</scope>
    <source>
        <strain evidence="3 4">ATCC BAA-909</strain>
    </source>
</reference>
<proteinExistence type="predicted"/>
<dbReference type="AlphaFoldDB" id="A0A1T4KWY2"/>
<dbReference type="GO" id="GO:1990170">
    <property type="term" value="P:stress response to cadmium ion"/>
    <property type="evidence" value="ECO:0007669"/>
    <property type="project" value="TreeGrafter"/>
</dbReference>
<organism evidence="3 4">
    <name type="scientific">Treponema berlinense</name>
    <dbReference type="NCBI Taxonomy" id="225004"/>
    <lineage>
        <taxon>Bacteria</taxon>
        <taxon>Pseudomonadati</taxon>
        <taxon>Spirochaetota</taxon>
        <taxon>Spirochaetia</taxon>
        <taxon>Spirochaetales</taxon>
        <taxon>Treponemataceae</taxon>
        <taxon>Treponema</taxon>
    </lineage>
</organism>
<dbReference type="PIRSF" id="PIRSF015034">
    <property type="entry name" value="YacH"/>
    <property type="match status" value="1"/>
</dbReference>
<dbReference type="STRING" id="225004.SAMN02745152_00361"/>
<name>A0A1T4KWY2_9SPIR</name>
<keyword evidence="3" id="KW-0418">Kinase</keyword>
<keyword evidence="1" id="KW-0227">DNA damage</keyword>
<dbReference type="GO" id="GO:0050897">
    <property type="term" value="F:cobalt ion binding"/>
    <property type="evidence" value="ECO:0007669"/>
    <property type="project" value="TreeGrafter"/>
</dbReference>
<dbReference type="PANTHER" id="PTHR38430:SF1">
    <property type="entry name" value="PROTEIN-ARGININE KINASE ACTIVATOR PROTEIN"/>
    <property type="match status" value="1"/>
</dbReference>
<keyword evidence="3" id="KW-0808">Transferase</keyword>
<evidence type="ECO:0000256" key="1">
    <source>
        <dbReference type="ARBA" id="ARBA00023236"/>
    </source>
</evidence>
<protein>
    <submittedName>
        <fullName evidence="3">Protein-arginine kinase activator protein McsA</fullName>
    </submittedName>
</protein>
<dbReference type="PANTHER" id="PTHR38430">
    <property type="entry name" value="PROTEIN-ARGININE KINASE ACTIVATOR PROTEIN"/>
    <property type="match status" value="1"/>
</dbReference>
<dbReference type="Pfam" id="PF02151">
    <property type="entry name" value="UVR"/>
    <property type="match status" value="1"/>
</dbReference>
<dbReference type="SUPFAM" id="SSF46600">
    <property type="entry name" value="C-terminal UvrC-binding domain of UvrB"/>
    <property type="match status" value="1"/>
</dbReference>
<evidence type="ECO:0000259" key="2">
    <source>
        <dbReference type="PROSITE" id="PS50151"/>
    </source>
</evidence>
<dbReference type="OrthoDB" id="9788704at2"/>
<dbReference type="InterPro" id="IPR025542">
    <property type="entry name" value="YacH"/>
</dbReference>
<dbReference type="GO" id="GO:0046870">
    <property type="term" value="F:cadmium ion binding"/>
    <property type="evidence" value="ECO:0007669"/>
    <property type="project" value="TreeGrafter"/>
</dbReference>
<dbReference type="InterPro" id="IPR036876">
    <property type="entry name" value="UVR_dom_sf"/>
</dbReference>
<evidence type="ECO:0000313" key="3">
    <source>
        <dbReference type="EMBL" id="SJZ46901.1"/>
    </source>
</evidence>
<sequence>MICDFCKKQDAVVFIELNGDGGKKHINLCRECAAKSGITGDPKSITSIFKELTSISRQISEADKKVCPVCGTKLALIKSSKKAGCPECYSIFKNEIRELLEKEGIKGSYSGKMPKRLATFRSVLTDRIALQGKLEESLKNEDYEKAAVYRDYLRALEKSPVNGNDDE</sequence>
<feature type="domain" description="UVR" evidence="2">
    <location>
        <begin position="130"/>
        <end position="159"/>
    </location>
</feature>
<dbReference type="InterPro" id="IPR001943">
    <property type="entry name" value="UVR_dom"/>
</dbReference>
<dbReference type="GeneID" id="303366636"/>
<dbReference type="GO" id="GO:0008270">
    <property type="term" value="F:zinc ion binding"/>
    <property type="evidence" value="ECO:0007669"/>
    <property type="project" value="TreeGrafter"/>
</dbReference>
<dbReference type="RefSeq" id="WP_078930109.1">
    <property type="nucleotide sequence ID" value="NZ_CAMCOW010000093.1"/>
</dbReference>
<accession>A0A1T4KWY2</accession>
<dbReference type="GO" id="GO:0009432">
    <property type="term" value="P:SOS response"/>
    <property type="evidence" value="ECO:0007669"/>
    <property type="project" value="UniProtKB-KW"/>
</dbReference>
<dbReference type="GO" id="GO:0016301">
    <property type="term" value="F:kinase activity"/>
    <property type="evidence" value="ECO:0007669"/>
    <property type="project" value="UniProtKB-KW"/>
</dbReference>
<keyword evidence="4" id="KW-1185">Reference proteome</keyword>
<dbReference type="GO" id="GO:1990169">
    <property type="term" value="P:stress response to copper ion"/>
    <property type="evidence" value="ECO:0007669"/>
    <property type="project" value="TreeGrafter"/>
</dbReference>
<evidence type="ECO:0000313" key="4">
    <source>
        <dbReference type="Proteomes" id="UP000190395"/>
    </source>
</evidence>
<dbReference type="Proteomes" id="UP000190395">
    <property type="component" value="Unassembled WGS sequence"/>
</dbReference>
<dbReference type="GO" id="GO:0005507">
    <property type="term" value="F:copper ion binding"/>
    <property type="evidence" value="ECO:0007669"/>
    <property type="project" value="TreeGrafter"/>
</dbReference>
<dbReference type="PROSITE" id="PS50151">
    <property type="entry name" value="UVR"/>
    <property type="match status" value="1"/>
</dbReference>
<gene>
    <name evidence="3" type="ORF">SAMN02745152_00361</name>
</gene>
<dbReference type="EMBL" id="FUXC01000001">
    <property type="protein sequence ID" value="SJZ46901.1"/>
    <property type="molecule type" value="Genomic_DNA"/>
</dbReference>
<keyword evidence="1" id="KW-0742">SOS response</keyword>